<dbReference type="Gene3D" id="3.30.1120.70">
    <property type="match status" value="1"/>
</dbReference>
<evidence type="ECO:0000256" key="1">
    <source>
        <dbReference type="SAM" id="MobiDB-lite"/>
    </source>
</evidence>
<sequence>MTLKSRVKGWLYKAANAMTLTVTGVSLTDLRLGAFLAGGPTYSGKLVTVDTAMQLDTVWACSRLISDTIAAMPLKLYQRQPDDTSLLARDHPLYRILYVAPNADMTAMEFWSAMVSCLMLWGNAFAQVVRRGDGAVIALNPLRPDRMTVRRDAGTGALTYTYSYQGQQLVLAENQIFHIKGYCTDGMMGISPISAGRQQLGSAMAAEETAARMFANGMLSQTYIKSPDWVPDEMLGRAKEILKDYSGAVNAGKTPLLEGGWTVESIGMNPEDMQLLQTRGFNVETICRWYGVAPVMIGRMEKSTAWGSGLEQMNLWFLTYTLQPWLVRIEQAISRCLLSATEKAQYFAKHNVDALLRADSQARAQLEATQVQNGIKTRNEVREKEGLPPLPGGDMLTVQAQMIPLTDVGVVAVQPAVKPVNGPALPAPKPQQSGTLGDPDE</sequence>
<dbReference type="InterPro" id="IPR006427">
    <property type="entry name" value="Portal_HK97"/>
</dbReference>
<name>A0A0U4Y1K3_9PROT</name>
<dbReference type="NCBIfam" id="TIGR01537">
    <property type="entry name" value="portal_HK97"/>
    <property type="match status" value="1"/>
</dbReference>
<dbReference type="KEGG" id="asz:ASN_1425"/>
<dbReference type="PATRIC" id="fig|446692.3.peg.1434"/>
<reference evidence="3" key="1">
    <citation type="submission" date="2014-09" db="EMBL/GenBank/DDBJ databases">
        <authorList>
            <person name="Illeghems K.G."/>
        </authorList>
    </citation>
    <scope>NUCLEOTIDE SEQUENCE [LARGE SCALE GENOMIC DNA]</scope>
    <source>
        <strain evidence="3">108B</strain>
    </source>
</reference>
<dbReference type="Gene3D" id="1.20.1270.210">
    <property type="match status" value="1"/>
</dbReference>
<dbReference type="GeneID" id="34782502"/>
<organism evidence="2 3">
    <name type="scientific">Acetobacter senegalensis</name>
    <dbReference type="NCBI Taxonomy" id="446692"/>
    <lineage>
        <taxon>Bacteria</taxon>
        <taxon>Pseudomonadati</taxon>
        <taxon>Pseudomonadota</taxon>
        <taxon>Alphaproteobacteria</taxon>
        <taxon>Acetobacterales</taxon>
        <taxon>Acetobacteraceae</taxon>
        <taxon>Acetobacter</taxon>
    </lineage>
</organism>
<dbReference type="InterPro" id="IPR006944">
    <property type="entry name" value="Phage/GTA_portal"/>
</dbReference>
<protein>
    <submittedName>
        <fullName evidence="2">Phage portal protein</fullName>
    </submittedName>
</protein>
<accession>A0A0U4Y1K3</accession>
<dbReference type="EMBL" id="LN606600">
    <property type="protein sequence ID" value="CEF40782.1"/>
    <property type="molecule type" value="Genomic_DNA"/>
</dbReference>
<proteinExistence type="predicted"/>
<gene>
    <name evidence="2" type="ORF">ASN_1425</name>
</gene>
<evidence type="ECO:0000313" key="2">
    <source>
        <dbReference type="EMBL" id="CEF40782.1"/>
    </source>
</evidence>
<dbReference type="Proteomes" id="UP000056109">
    <property type="component" value="Chromosome I"/>
</dbReference>
<keyword evidence="3" id="KW-1185">Reference proteome</keyword>
<dbReference type="RefSeq" id="WP_058987556.1">
    <property type="nucleotide sequence ID" value="NZ_LN606600.1"/>
</dbReference>
<dbReference type="AlphaFoldDB" id="A0A0U4Y1K3"/>
<evidence type="ECO:0000313" key="3">
    <source>
        <dbReference type="Proteomes" id="UP000056109"/>
    </source>
</evidence>
<dbReference type="Gene3D" id="3.40.140.120">
    <property type="match status" value="1"/>
</dbReference>
<dbReference type="Pfam" id="PF04860">
    <property type="entry name" value="Phage_portal"/>
    <property type="match status" value="1"/>
</dbReference>
<feature type="region of interest" description="Disordered" evidence="1">
    <location>
        <begin position="419"/>
        <end position="441"/>
    </location>
</feature>